<dbReference type="EMBL" id="WHPF01000014">
    <property type="protein sequence ID" value="NNV57269.1"/>
    <property type="molecule type" value="Genomic_DNA"/>
</dbReference>
<accession>A0A8J8FJ46</accession>
<evidence type="ECO:0000256" key="1">
    <source>
        <dbReference type="SAM" id="Phobius"/>
    </source>
</evidence>
<dbReference type="Proteomes" id="UP000598971">
    <property type="component" value="Unassembled WGS sequence"/>
</dbReference>
<evidence type="ECO:0000313" key="3">
    <source>
        <dbReference type="Proteomes" id="UP000598971"/>
    </source>
</evidence>
<keyword evidence="1" id="KW-0472">Membrane</keyword>
<organism evidence="2 3">
    <name type="scientific">Limnovirga soli</name>
    <dbReference type="NCBI Taxonomy" id="2656915"/>
    <lineage>
        <taxon>Bacteria</taxon>
        <taxon>Pseudomonadati</taxon>
        <taxon>Bacteroidota</taxon>
        <taxon>Chitinophagia</taxon>
        <taxon>Chitinophagales</taxon>
        <taxon>Chitinophagaceae</taxon>
        <taxon>Limnovirga</taxon>
    </lineage>
</organism>
<feature type="transmembrane region" description="Helical" evidence="1">
    <location>
        <begin position="102"/>
        <end position="126"/>
    </location>
</feature>
<feature type="transmembrane region" description="Helical" evidence="1">
    <location>
        <begin position="7"/>
        <end position="28"/>
    </location>
</feature>
<name>A0A8J8FJ46_9BACT</name>
<dbReference type="RefSeq" id="WP_171609219.1">
    <property type="nucleotide sequence ID" value="NZ_WHPF01000014.1"/>
</dbReference>
<keyword evidence="1" id="KW-1133">Transmembrane helix</keyword>
<protein>
    <submittedName>
        <fullName evidence="2">Uncharacterized protein</fullName>
    </submittedName>
</protein>
<evidence type="ECO:0000313" key="2">
    <source>
        <dbReference type="EMBL" id="NNV57269.1"/>
    </source>
</evidence>
<sequence length="144" mass="16288">MKIQIKFWHKIVLTLAAFAVAIAGFMLRLPSGFSHSDKELHSLFYFLAAGFLNVLFAKKNIVIHAFIFALLYTFGWAIEYAQQYSNKFFSHRIHGNADPEDIHANLLGIIAFSAIWLCVVGLALIWKNITKKEGAESAIETKEK</sequence>
<keyword evidence="3" id="KW-1185">Reference proteome</keyword>
<comment type="caution">
    <text evidence="2">The sequence shown here is derived from an EMBL/GenBank/DDBJ whole genome shotgun (WGS) entry which is preliminary data.</text>
</comment>
<feature type="transmembrane region" description="Helical" evidence="1">
    <location>
        <begin position="63"/>
        <end position="82"/>
    </location>
</feature>
<dbReference type="AlphaFoldDB" id="A0A8J8FJ46"/>
<keyword evidence="1" id="KW-0812">Transmembrane</keyword>
<gene>
    <name evidence="2" type="ORF">GD597_17490</name>
</gene>
<reference evidence="2" key="1">
    <citation type="submission" date="2019-10" db="EMBL/GenBank/DDBJ databases">
        <title>Draft genome sequence of Panacibacter sp. KCS-6.</title>
        <authorList>
            <person name="Yim K.J."/>
        </authorList>
    </citation>
    <scope>NUCLEOTIDE SEQUENCE</scope>
    <source>
        <strain evidence="2">KCS-6</strain>
    </source>
</reference>
<proteinExistence type="predicted"/>
<feature type="transmembrane region" description="Helical" evidence="1">
    <location>
        <begin position="40"/>
        <end position="56"/>
    </location>
</feature>